<dbReference type="PANTHER" id="PTHR31566">
    <property type="entry name" value="CYTOCHROME C BIOGENESIS PROTEIN CCS1, CHLOROPLASTIC"/>
    <property type="match status" value="1"/>
</dbReference>
<protein>
    <submittedName>
        <fullName evidence="8">Cytochrome c biogenesis protein ResB</fullName>
    </submittedName>
</protein>
<feature type="transmembrane region" description="Helical" evidence="6">
    <location>
        <begin position="438"/>
        <end position="457"/>
    </location>
</feature>
<evidence type="ECO:0000313" key="9">
    <source>
        <dbReference type="Proteomes" id="UP000288603"/>
    </source>
</evidence>
<comment type="subcellular location">
    <subcellularLocation>
        <location evidence="1">Membrane</location>
        <topology evidence="1">Multi-pass membrane protein</topology>
    </subcellularLocation>
</comment>
<dbReference type="OrthoDB" id="3949537at2"/>
<proteinExistence type="predicted"/>
<evidence type="ECO:0000256" key="1">
    <source>
        <dbReference type="ARBA" id="ARBA00004141"/>
    </source>
</evidence>
<sequence>MRTAILLLLLLAIAAIPGSLVPQRSSDPNGVTQYFVDNPDLAPVLDNLQAFDVYSSAWFSAVYILLFVSLIGCIIPRTKHHFDAMRSRPPRTPARLSRLADHREEAYPDVDVDTAIAEARTLLKSSGYRIEEYDQRGVRSISAERGYLRETGNLVFHASLVGVLVAVGVGGGFGYSGQRVVVEGQSFVNSVIDYDTINPGRFFDEGTLSPYALTLDAFDVTYETQNADAFGQPIDFTAHLTTTTPDGTSQEQRIKVNEPLRFAGTDVFLLGNGYAPTITVRDPEGTVVFTDSIPFLPQDANLTSVGVVKVPDGLAEQVGLLGFFYPTAQPLEDGAFTSTYPDLVLPMLSLNVFTGDLGIDGGVPRSVYTLNTDDMTQIAGRGTDVDAIQLLPGQSAELPNGLGSIEFGNADPEAAAGDFSNSVPRFASLDIHSDPSQFWVLLFAVLVTLGLLTSLFVPRRRVWVAVRPLGETDDGGGSDGDEYGGGVRVEYAGLARGEDPGLAEAVASLAYRHGTALGVERL</sequence>
<gene>
    <name evidence="8" type="ORF">ELQ92_12665</name>
</gene>
<dbReference type="EMBL" id="RZNC01000004">
    <property type="protein sequence ID" value="RWZ59716.1"/>
    <property type="molecule type" value="Genomic_DNA"/>
</dbReference>
<evidence type="ECO:0000256" key="2">
    <source>
        <dbReference type="ARBA" id="ARBA00022692"/>
    </source>
</evidence>
<evidence type="ECO:0000259" key="7">
    <source>
        <dbReference type="Pfam" id="PF05140"/>
    </source>
</evidence>
<dbReference type="InterPro" id="IPR023494">
    <property type="entry name" value="Cyt_c_bgen_Ccs1/CcsB/ResB"/>
</dbReference>
<dbReference type="Pfam" id="PF05140">
    <property type="entry name" value="ResB"/>
    <property type="match status" value="1"/>
</dbReference>
<keyword evidence="4 6" id="KW-1133">Transmembrane helix</keyword>
<evidence type="ECO:0000256" key="4">
    <source>
        <dbReference type="ARBA" id="ARBA00022989"/>
    </source>
</evidence>
<accession>A0A444Q741</accession>
<keyword evidence="2 6" id="KW-0812">Transmembrane</keyword>
<reference evidence="8 9" key="1">
    <citation type="submission" date="2018-12" db="EMBL/GenBank/DDBJ databases">
        <authorList>
            <person name="Li F."/>
        </authorList>
    </citation>
    <scope>NUCLEOTIDE SEQUENCE [LARGE SCALE GENOMIC DNA]</scope>
    <source>
        <strain evidence="8 9">8H24J-4-2</strain>
    </source>
</reference>
<evidence type="ECO:0000256" key="5">
    <source>
        <dbReference type="ARBA" id="ARBA00023136"/>
    </source>
</evidence>
<keyword evidence="3" id="KW-0201">Cytochrome c-type biogenesis</keyword>
<dbReference type="GO" id="GO:0016020">
    <property type="term" value="C:membrane"/>
    <property type="evidence" value="ECO:0007669"/>
    <property type="project" value="UniProtKB-SubCell"/>
</dbReference>
<dbReference type="AlphaFoldDB" id="A0A444Q741"/>
<name>A0A444Q741_9MICO</name>
<feature type="transmembrane region" description="Helical" evidence="6">
    <location>
        <begin position="154"/>
        <end position="175"/>
    </location>
</feature>
<evidence type="ECO:0000256" key="3">
    <source>
        <dbReference type="ARBA" id="ARBA00022748"/>
    </source>
</evidence>
<keyword evidence="9" id="KW-1185">Reference proteome</keyword>
<dbReference type="Proteomes" id="UP000288603">
    <property type="component" value="Unassembled WGS sequence"/>
</dbReference>
<dbReference type="GO" id="GO:0017004">
    <property type="term" value="P:cytochrome complex assembly"/>
    <property type="evidence" value="ECO:0007669"/>
    <property type="project" value="UniProtKB-KW"/>
</dbReference>
<evidence type="ECO:0000256" key="6">
    <source>
        <dbReference type="SAM" id="Phobius"/>
    </source>
</evidence>
<feature type="transmembrane region" description="Helical" evidence="6">
    <location>
        <begin position="57"/>
        <end position="76"/>
    </location>
</feature>
<comment type="caution">
    <text evidence="8">The sequence shown here is derived from an EMBL/GenBank/DDBJ whole genome shotgun (WGS) entry which is preliminary data.</text>
</comment>
<dbReference type="InterPro" id="IPR007816">
    <property type="entry name" value="ResB-like_domain"/>
</dbReference>
<dbReference type="PANTHER" id="PTHR31566:SF0">
    <property type="entry name" value="CYTOCHROME C BIOGENESIS PROTEIN CCS1, CHLOROPLASTIC"/>
    <property type="match status" value="1"/>
</dbReference>
<organism evidence="8 9">
    <name type="scientific">Labedella populi</name>
    <dbReference type="NCBI Taxonomy" id="2498850"/>
    <lineage>
        <taxon>Bacteria</taxon>
        <taxon>Bacillati</taxon>
        <taxon>Actinomycetota</taxon>
        <taxon>Actinomycetes</taxon>
        <taxon>Micrococcales</taxon>
        <taxon>Microbacteriaceae</taxon>
        <taxon>Labedella</taxon>
    </lineage>
</organism>
<keyword evidence="5 6" id="KW-0472">Membrane</keyword>
<feature type="domain" description="ResB-like" evidence="7">
    <location>
        <begin position="1"/>
        <end position="506"/>
    </location>
</feature>
<evidence type="ECO:0000313" key="8">
    <source>
        <dbReference type="EMBL" id="RWZ59716.1"/>
    </source>
</evidence>